<dbReference type="Proteomes" id="UP000663400">
    <property type="component" value="Chromosome"/>
</dbReference>
<name>A0ABX7RF84_9GAMM</name>
<evidence type="ECO:0000313" key="4">
    <source>
        <dbReference type="EMBL" id="QSX75906.1"/>
    </source>
</evidence>
<accession>A0ABX7RF84</accession>
<dbReference type="SUPFAM" id="SSF47384">
    <property type="entry name" value="Homodimeric domain of signal transducing histidine kinase"/>
    <property type="match status" value="1"/>
</dbReference>
<evidence type="ECO:0000256" key="1">
    <source>
        <dbReference type="ARBA" id="ARBA00000085"/>
    </source>
</evidence>
<feature type="domain" description="Histidine kinase" evidence="3">
    <location>
        <begin position="11"/>
        <end position="223"/>
    </location>
</feature>
<protein>
    <recommendedName>
        <fullName evidence="2">histidine kinase</fullName>
        <ecNumber evidence="2">2.7.13.3</ecNumber>
    </recommendedName>
</protein>
<organism evidence="4 5">
    <name type="scientific">Lysobacter arenosi</name>
    <dbReference type="NCBI Taxonomy" id="2795387"/>
    <lineage>
        <taxon>Bacteria</taxon>
        <taxon>Pseudomonadati</taxon>
        <taxon>Pseudomonadota</taxon>
        <taxon>Gammaproteobacteria</taxon>
        <taxon>Lysobacterales</taxon>
        <taxon>Lysobacteraceae</taxon>
        <taxon>Lysobacter</taxon>
    </lineage>
</organism>
<keyword evidence="4" id="KW-0418">Kinase</keyword>
<dbReference type="SMART" id="SM00388">
    <property type="entry name" value="HisKA"/>
    <property type="match status" value="1"/>
</dbReference>
<reference evidence="4 5" key="1">
    <citation type="submission" date="2021-02" db="EMBL/GenBank/DDBJ databases">
        <title>Lysobacter arenosi sp. nov., isolated from soil of gangwondo yeongwol, south Korea.</title>
        <authorList>
            <person name="Kim K.R."/>
            <person name="Kim K.H."/>
            <person name="Jeon C.O."/>
        </authorList>
    </citation>
    <scope>NUCLEOTIDE SEQUENCE [LARGE SCALE GENOMIC DNA]</scope>
    <source>
        <strain evidence="4 5">R7</strain>
    </source>
</reference>
<evidence type="ECO:0000313" key="5">
    <source>
        <dbReference type="Proteomes" id="UP000663400"/>
    </source>
</evidence>
<keyword evidence="4" id="KW-0808">Transferase</keyword>
<gene>
    <name evidence="4" type="ORF">HIV01_005190</name>
</gene>
<dbReference type="Pfam" id="PF00512">
    <property type="entry name" value="HisKA"/>
    <property type="match status" value="1"/>
</dbReference>
<dbReference type="RefSeq" id="WP_200605266.1">
    <property type="nucleotide sequence ID" value="NZ_CP071517.1"/>
</dbReference>
<evidence type="ECO:0000256" key="2">
    <source>
        <dbReference type="ARBA" id="ARBA00012438"/>
    </source>
</evidence>
<dbReference type="EC" id="2.7.13.3" evidence="2"/>
<dbReference type="EMBL" id="CP071517">
    <property type="protein sequence ID" value="QSX75906.1"/>
    <property type="molecule type" value="Genomic_DNA"/>
</dbReference>
<comment type="catalytic activity">
    <reaction evidence="1">
        <text>ATP + protein L-histidine = ADP + protein N-phospho-L-histidine.</text>
        <dbReference type="EC" id="2.7.13.3"/>
    </reaction>
</comment>
<proteinExistence type="predicted"/>
<dbReference type="InterPro" id="IPR005467">
    <property type="entry name" value="His_kinase_dom"/>
</dbReference>
<keyword evidence="5" id="KW-1185">Reference proteome</keyword>
<dbReference type="InterPro" id="IPR003661">
    <property type="entry name" value="HisK_dim/P_dom"/>
</dbReference>
<evidence type="ECO:0000259" key="3">
    <source>
        <dbReference type="PROSITE" id="PS50109"/>
    </source>
</evidence>
<dbReference type="Gene3D" id="1.10.287.130">
    <property type="match status" value="1"/>
</dbReference>
<dbReference type="CDD" id="cd00082">
    <property type="entry name" value="HisKA"/>
    <property type="match status" value="1"/>
</dbReference>
<dbReference type="GO" id="GO:0016301">
    <property type="term" value="F:kinase activity"/>
    <property type="evidence" value="ECO:0007669"/>
    <property type="project" value="UniProtKB-KW"/>
</dbReference>
<sequence>MSNSTPAWMGKWAHDLREPLSPIQSALYLLRHGASEGAERDDLFELIDRQIRRLVSMIDEVNDWVRADQGRLLHIRGPVDLMLIIEGTLSVAGGGGIQIEYGEGAEHARVLGDAPRLASLFSTMFWLMSSPAADGSRPDALATVSVDRAGGVIHLEGALSPAVAGHGPLETLFAQPQPASLGDGMGLRALIALAIARGHGGDLAIRDDGPTGQRLHLTLPLHDESTT</sequence>
<dbReference type="PROSITE" id="PS50109">
    <property type="entry name" value="HIS_KIN"/>
    <property type="match status" value="1"/>
</dbReference>
<dbReference type="InterPro" id="IPR036097">
    <property type="entry name" value="HisK_dim/P_sf"/>
</dbReference>